<gene>
    <name evidence="3" type="ORF">AN221_32225</name>
</gene>
<evidence type="ECO:0000259" key="2">
    <source>
        <dbReference type="SMART" id="SM00644"/>
    </source>
</evidence>
<dbReference type="InterPro" id="IPR002502">
    <property type="entry name" value="Amidase_domain"/>
</dbReference>
<reference evidence="3 4" key="1">
    <citation type="journal article" date="2016" name="Front. Microbiol.">
        <title>Comparative Genomics Analysis of Streptomyces Species Reveals Their Adaptation to the Marine Environment and Their Diversity at the Genomic Level.</title>
        <authorList>
            <person name="Tian X."/>
            <person name="Zhang Z."/>
            <person name="Yang T."/>
            <person name="Chen M."/>
            <person name="Li J."/>
            <person name="Chen F."/>
            <person name="Yang J."/>
            <person name="Li W."/>
            <person name="Zhang B."/>
            <person name="Zhang Z."/>
            <person name="Wu J."/>
            <person name="Zhang C."/>
            <person name="Long L."/>
            <person name="Xiao J."/>
        </authorList>
    </citation>
    <scope>NUCLEOTIDE SEQUENCE [LARGE SCALE GENOMIC DNA]</scope>
    <source>
        <strain evidence="3 4">SCSIO M10372</strain>
    </source>
</reference>
<name>A0A1E7LJ85_9ACTN</name>
<evidence type="ECO:0000256" key="1">
    <source>
        <dbReference type="SAM" id="MobiDB-lite"/>
    </source>
</evidence>
<feature type="compositionally biased region" description="Pro residues" evidence="1">
    <location>
        <begin position="200"/>
        <end position="217"/>
    </location>
</feature>
<feature type="region of interest" description="Disordered" evidence="1">
    <location>
        <begin position="197"/>
        <end position="217"/>
    </location>
</feature>
<proteinExistence type="predicted"/>
<dbReference type="Pfam" id="PF01510">
    <property type="entry name" value="Amidase_2"/>
    <property type="match status" value="1"/>
</dbReference>
<evidence type="ECO:0000313" key="4">
    <source>
        <dbReference type="Proteomes" id="UP000175971"/>
    </source>
</evidence>
<dbReference type="Proteomes" id="UP000175971">
    <property type="component" value="Unassembled WGS sequence"/>
</dbReference>
<dbReference type="AlphaFoldDB" id="A0A1E7LJ85"/>
<dbReference type="InterPro" id="IPR036366">
    <property type="entry name" value="PGBDSf"/>
</dbReference>
<dbReference type="InterPro" id="IPR036505">
    <property type="entry name" value="Amidase/PGRP_sf"/>
</dbReference>
<dbReference type="SUPFAM" id="SSF55846">
    <property type="entry name" value="N-acetylmuramoyl-L-alanine amidase-like"/>
    <property type="match status" value="1"/>
</dbReference>
<dbReference type="GO" id="GO:0009253">
    <property type="term" value="P:peptidoglycan catabolic process"/>
    <property type="evidence" value="ECO:0007669"/>
    <property type="project" value="InterPro"/>
</dbReference>
<dbReference type="CDD" id="cd06583">
    <property type="entry name" value="PGRP"/>
    <property type="match status" value="1"/>
</dbReference>
<evidence type="ECO:0000313" key="3">
    <source>
        <dbReference type="EMBL" id="OEV16282.1"/>
    </source>
</evidence>
<dbReference type="Gene3D" id="1.10.101.10">
    <property type="entry name" value="PGBD-like superfamily/PGBD"/>
    <property type="match status" value="1"/>
</dbReference>
<organism evidence="3 4">
    <name type="scientific">Streptomyces nanshensis</name>
    <dbReference type="NCBI Taxonomy" id="518642"/>
    <lineage>
        <taxon>Bacteria</taxon>
        <taxon>Bacillati</taxon>
        <taxon>Actinomycetota</taxon>
        <taxon>Actinomycetes</taxon>
        <taxon>Kitasatosporales</taxon>
        <taxon>Streptomycetaceae</taxon>
        <taxon>Streptomyces</taxon>
    </lineage>
</organism>
<dbReference type="EMBL" id="LJGZ01000103">
    <property type="protein sequence ID" value="OEV16282.1"/>
    <property type="molecule type" value="Genomic_DNA"/>
</dbReference>
<dbReference type="OrthoDB" id="5178799at2"/>
<dbReference type="PATRIC" id="fig|518642.7.peg.2626"/>
<dbReference type="InterPro" id="IPR036365">
    <property type="entry name" value="PGBD-like_sf"/>
</dbReference>
<feature type="domain" description="N-acetylmuramoyl-L-alanine amidase" evidence="2">
    <location>
        <begin position="27"/>
        <end position="181"/>
    </location>
</feature>
<accession>A0A1E7LJ85</accession>
<keyword evidence="4" id="KW-1185">Reference proteome</keyword>
<sequence length="315" mass="33139">MATPLTADQLLKALRDEGLTVIEHRSWRTNNRNHKGPWGPVHGVMIHHTVTSGTTSSVELCYNGHSALPGPLCHGVIDKAGVVHLVGNGRTNHAGLGDGNVLRAVVAEAERLPADNEANTDGNRHFYGFECVNLGDGKDSWPSAQLDAIERASAAVCRAHGWSERSVIGHLEWQPGKIDPRGFTMDSMRARIGKRLAPATKPPAPAPAAPAKPNPPKAPVVSLAKLIAAARHNPAAKGTPVTYPAVRIVEAALVDAGHLAKPLLDGHFGTATVTAYSRWQKSKAGGGYTGKAADGIPGKDSLTRLGKRAGFTVTA</sequence>
<dbReference type="RefSeq" id="WP_070203824.1">
    <property type="nucleotide sequence ID" value="NZ_LJGZ01000103.1"/>
</dbReference>
<protein>
    <submittedName>
        <fullName evidence="3">Negative regulator of beta-lactamase</fullName>
    </submittedName>
</protein>
<dbReference type="Gene3D" id="3.40.80.10">
    <property type="entry name" value="Peptidoglycan recognition protein-like"/>
    <property type="match status" value="1"/>
</dbReference>
<dbReference type="GO" id="GO:0008745">
    <property type="term" value="F:N-acetylmuramoyl-L-alanine amidase activity"/>
    <property type="evidence" value="ECO:0007669"/>
    <property type="project" value="InterPro"/>
</dbReference>
<dbReference type="SMART" id="SM00644">
    <property type="entry name" value="Ami_2"/>
    <property type="match status" value="1"/>
</dbReference>
<dbReference type="SUPFAM" id="SSF47090">
    <property type="entry name" value="PGBD-like"/>
    <property type="match status" value="1"/>
</dbReference>
<comment type="caution">
    <text evidence="3">The sequence shown here is derived from an EMBL/GenBank/DDBJ whole genome shotgun (WGS) entry which is preliminary data.</text>
</comment>